<feature type="compositionally biased region" description="Low complexity" evidence="17">
    <location>
        <begin position="792"/>
        <end position="834"/>
    </location>
</feature>
<dbReference type="GO" id="GO:0042138">
    <property type="term" value="P:meiotic DNA double-strand break formation"/>
    <property type="evidence" value="ECO:0007669"/>
    <property type="project" value="TreeGrafter"/>
</dbReference>
<protein>
    <submittedName>
        <fullName evidence="19">Dna repair exonuclease</fullName>
    </submittedName>
</protein>
<evidence type="ECO:0000256" key="7">
    <source>
        <dbReference type="ARBA" id="ARBA00022723"/>
    </source>
</evidence>
<evidence type="ECO:0000256" key="10">
    <source>
        <dbReference type="ARBA" id="ARBA00022801"/>
    </source>
</evidence>
<dbReference type="GO" id="GO:0035861">
    <property type="term" value="C:site of double-strand break"/>
    <property type="evidence" value="ECO:0007669"/>
    <property type="project" value="TreeGrafter"/>
</dbReference>
<evidence type="ECO:0000256" key="1">
    <source>
        <dbReference type="ARBA" id="ARBA00001936"/>
    </source>
</evidence>
<evidence type="ECO:0000259" key="18">
    <source>
        <dbReference type="SMART" id="SM01347"/>
    </source>
</evidence>
<dbReference type="OrthoDB" id="30417at2759"/>
<feature type="compositionally biased region" description="Acidic residues" evidence="17">
    <location>
        <begin position="775"/>
        <end position="786"/>
    </location>
</feature>
<proteinExistence type="inferred from homology"/>
<dbReference type="InterPro" id="IPR004843">
    <property type="entry name" value="Calcineurin-like_PHP"/>
</dbReference>
<keyword evidence="6 16" id="KW-0540">Nuclease</keyword>
<keyword evidence="15 16" id="KW-0469">Meiosis</keyword>
<dbReference type="Pfam" id="PF04152">
    <property type="entry name" value="Mre11_DNA_bind"/>
    <property type="match status" value="1"/>
</dbReference>
<evidence type="ECO:0000256" key="11">
    <source>
        <dbReference type="ARBA" id="ARBA00022839"/>
    </source>
</evidence>
<keyword evidence="5" id="KW-0158">Chromosome</keyword>
<keyword evidence="14 16" id="KW-0539">Nucleus</keyword>
<evidence type="ECO:0000256" key="17">
    <source>
        <dbReference type="SAM" id="MobiDB-lite"/>
    </source>
</evidence>
<dbReference type="CDD" id="cd00840">
    <property type="entry name" value="MPP_Mre11_N"/>
    <property type="match status" value="1"/>
</dbReference>
<feature type="domain" description="Mre11 DNA-binding" evidence="18">
    <location>
        <begin position="421"/>
        <end position="599"/>
    </location>
</feature>
<dbReference type="InterPro" id="IPR029052">
    <property type="entry name" value="Metallo-depent_PP-like"/>
</dbReference>
<dbReference type="GO" id="GO:0031573">
    <property type="term" value="P:mitotic intra-S DNA damage checkpoint signaling"/>
    <property type="evidence" value="ECO:0007669"/>
    <property type="project" value="TreeGrafter"/>
</dbReference>
<feature type="compositionally biased region" description="Acidic residues" evidence="17">
    <location>
        <begin position="865"/>
        <end position="886"/>
    </location>
</feature>
<evidence type="ECO:0000256" key="2">
    <source>
        <dbReference type="ARBA" id="ARBA00004123"/>
    </source>
</evidence>
<evidence type="ECO:0000256" key="3">
    <source>
        <dbReference type="ARBA" id="ARBA00004286"/>
    </source>
</evidence>
<dbReference type="Gene3D" id="3.30.110.110">
    <property type="entry name" value="Mre11, capping domain"/>
    <property type="match status" value="1"/>
</dbReference>
<comment type="similarity">
    <text evidence="4 16">Belongs to the MRE11/RAD32 family.</text>
</comment>
<feature type="region of interest" description="Disordered" evidence="17">
    <location>
        <begin position="674"/>
        <end position="899"/>
    </location>
</feature>
<feature type="compositionally biased region" description="Basic and acidic residues" evidence="17">
    <location>
        <begin position="674"/>
        <end position="684"/>
    </location>
</feature>
<keyword evidence="20" id="KW-1185">Reference proteome</keyword>
<keyword evidence="8 16" id="KW-0255">Endonuclease</keyword>
<comment type="cofactor">
    <cofactor evidence="1">
        <name>Mn(2+)</name>
        <dbReference type="ChEBI" id="CHEBI:29035"/>
    </cofactor>
</comment>
<feature type="compositionally biased region" description="Acidic residues" evidence="17">
    <location>
        <begin position="692"/>
        <end position="702"/>
    </location>
</feature>
<dbReference type="SUPFAM" id="SSF56300">
    <property type="entry name" value="Metallo-dependent phosphatases"/>
    <property type="match status" value="1"/>
</dbReference>
<dbReference type="GO" id="GO:0007095">
    <property type="term" value="P:mitotic G2 DNA damage checkpoint signaling"/>
    <property type="evidence" value="ECO:0007669"/>
    <property type="project" value="TreeGrafter"/>
</dbReference>
<dbReference type="GO" id="GO:0006303">
    <property type="term" value="P:double-strand break repair via nonhomologous end joining"/>
    <property type="evidence" value="ECO:0007669"/>
    <property type="project" value="TreeGrafter"/>
</dbReference>
<feature type="compositionally biased region" description="Polar residues" evidence="17">
    <location>
        <begin position="835"/>
        <end position="850"/>
    </location>
</feature>
<dbReference type="NCBIfam" id="TIGR00583">
    <property type="entry name" value="mre11"/>
    <property type="match status" value="1"/>
</dbReference>
<evidence type="ECO:0000256" key="12">
    <source>
        <dbReference type="ARBA" id="ARBA00023204"/>
    </source>
</evidence>
<evidence type="ECO:0000256" key="4">
    <source>
        <dbReference type="ARBA" id="ARBA00009028"/>
    </source>
</evidence>
<feature type="region of interest" description="Disordered" evidence="17">
    <location>
        <begin position="1"/>
        <end position="97"/>
    </location>
</feature>
<evidence type="ECO:0000256" key="15">
    <source>
        <dbReference type="ARBA" id="ARBA00023254"/>
    </source>
</evidence>
<dbReference type="GO" id="GO:0000724">
    <property type="term" value="P:double-strand break repair via homologous recombination"/>
    <property type="evidence" value="ECO:0007669"/>
    <property type="project" value="TreeGrafter"/>
</dbReference>
<dbReference type="GO" id="GO:0030870">
    <property type="term" value="C:Mre11 complex"/>
    <property type="evidence" value="ECO:0007669"/>
    <property type="project" value="InterPro"/>
</dbReference>
<comment type="subcellular location">
    <subcellularLocation>
        <location evidence="3">Chromosome</location>
    </subcellularLocation>
    <subcellularLocation>
        <location evidence="2">Nucleus</location>
    </subcellularLocation>
</comment>
<dbReference type="GO" id="GO:0030145">
    <property type="term" value="F:manganese ion binding"/>
    <property type="evidence" value="ECO:0007669"/>
    <property type="project" value="InterPro"/>
</dbReference>
<dbReference type="FunFam" id="3.60.21.10:FF:000011">
    <property type="entry name" value="Double-strand break repair protein"/>
    <property type="match status" value="1"/>
</dbReference>
<evidence type="ECO:0000256" key="5">
    <source>
        <dbReference type="ARBA" id="ARBA00022454"/>
    </source>
</evidence>
<dbReference type="GO" id="GO:0097552">
    <property type="term" value="P:mitochondrial double-strand break repair via homologous recombination"/>
    <property type="evidence" value="ECO:0007669"/>
    <property type="project" value="TreeGrafter"/>
</dbReference>
<dbReference type="Pfam" id="PF00149">
    <property type="entry name" value="Metallophos"/>
    <property type="match status" value="1"/>
</dbReference>
<feature type="compositionally biased region" description="Low complexity" evidence="17">
    <location>
        <begin position="742"/>
        <end position="761"/>
    </location>
</feature>
<dbReference type="GO" id="GO:0000014">
    <property type="term" value="F:single-stranded DNA endodeoxyribonuclease activity"/>
    <property type="evidence" value="ECO:0007669"/>
    <property type="project" value="TreeGrafter"/>
</dbReference>
<dbReference type="InterPro" id="IPR007281">
    <property type="entry name" value="Mre11_DNA-bd"/>
</dbReference>
<sequence>MGTAQGDGQDVPPSEHGGAGESSTSPRRQGHSASAPRDTNNASYMEVQDDFGAGLSPGRHLDGVRTASSTTEGREEPTASASWTQNRPQLMPSGTFSARDESSHVKIMLATDNHVGYLEKDPIRGQDSLNTFREILQLAQQHDVDFILLGGDLFHENKPSRATLHGVMASLREYTLGDKPVSIELLSDPFDGKADGYSFPAVNYEDSNLNVAIPVFSIHGNHDDPQGVGVEGALSALDVLSVAGLINYFGKVELPSTDGTAGRSAAQANDPLMEDGIRIRPVLLQKGGTRIALYGMGNVKDDRMGYELRANRDDRMGYELRANRVRMYRPAEEPLSWFNILAVHQNRVGHDPKAYVPEGMFDNSVHLVVWGHEHEQLITPQPVAEKRYCVTQPGSSVATSLMPGEAAEKKVAIIHVEERDYYLEEIPLRTVRPFVMEDIDLDDEIQDANIAADDKPAVTKLLKQHVYGLIQRAHEEWAAKQQRLEDSSHSVQRMPLPLVRLRVTYTKHEMGNLVRFGQEFVDKLANPKDVLQFTKKKASGARKKRDENVTEYVDPRAEGMVASEKLEKVHVGDLVREYLEAQELNILNPVGLERAVTSFIEKDNFVANMLKSSNKDLVSMNPDEQQLDVEVSPESRVAFVANMLKSSNKDLVSMNPDEQQLDVELGRLREENLRAGQDHAEGRRNAGTGGVQEEDDDDDEAEQTVVRGGRAAHIDSDDSMLSAGPSEVLSRSSSPPRRAPAAKKTTTSRAPTRTTVRASPAVRSRTNKAVFRGGDDEDEDDDDLIIDEDRSAPAPSSRAAALAAAGTKKAPARKTPAASKKSTTSSKTGSKAPPRQSQLTFSQAGPSTAKRTPARASTARRGRYDDDDDEEEDEDAAFINDSEDDAVPASNGKRAPTRR</sequence>
<keyword evidence="13 16" id="KW-0464">Manganese</keyword>
<dbReference type="EMBL" id="CCYA01000254">
    <property type="protein sequence ID" value="CEH17049.1"/>
    <property type="molecule type" value="Genomic_DNA"/>
</dbReference>
<keyword evidence="9 16" id="KW-0227">DNA damage</keyword>
<organism evidence="19 20">
    <name type="scientific">Ceraceosorus bombacis</name>
    <dbReference type="NCBI Taxonomy" id="401625"/>
    <lineage>
        <taxon>Eukaryota</taxon>
        <taxon>Fungi</taxon>
        <taxon>Dikarya</taxon>
        <taxon>Basidiomycota</taxon>
        <taxon>Ustilaginomycotina</taxon>
        <taxon>Exobasidiomycetes</taxon>
        <taxon>Ceraceosorales</taxon>
        <taxon>Ceraceosoraceae</taxon>
        <taxon>Ceraceosorus</taxon>
    </lineage>
</organism>
<name>A0A0P1BN34_9BASI</name>
<keyword evidence="10 16" id="KW-0378">Hydrolase</keyword>
<dbReference type="SMART" id="SM01347">
    <property type="entry name" value="Mre11_DNA_bind"/>
    <property type="match status" value="1"/>
</dbReference>
<dbReference type="GO" id="GO:0000723">
    <property type="term" value="P:telomere maintenance"/>
    <property type="evidence" value="ECO:0007669"/>
    <property type="project" value="TreeGrafter"/>
</dbReference>
<dbReference type="STRING" id="401625.A0A0P1BN34"/>
<evidence type="ECO:0000256" key="14">
    <source>
        <dbReference type="ARBA" id="ARBA00023242"/>
    </source>
</evidence>
<evidence type="ECO:0000313" key="19">
    <source>
        <dbReference type="EMBL" id="CEH17049.1"/>
    </source>
</evidence>
<evidence type="ECO:0000256" key="6">
    <source>
        <dbReference type="ARBA" id="ARBA00022722"/>
    </source>
</evidence>
<dbReference type="InterPro" id="IPR003701">
    <property type="entry name" value="Mre11"/>
</dbReference>
<keyword evidence="12 16" id="KW-0234">DNA repair</keyword>
<evidence type="ECO:0000256" key="9">
    <source>
        <dbReference type="ARBA" id="ARBA00022763"/>
    </source>
</evidence>
<accession>A0A0P1BN34</accession>
<dbReference type="PANTHER" id="PTHR10139:SF1">
    <property type="entry name" value="DOUBLE-STRAND BREAK REPAIR PROTEIN MRE11"/>
    <property type="match status" value="1"/>
</dbReference>
<dbReference type="InterPro" id="IPR041796">
    <property type="entry name" value="Mre11_N"/>
</dbReference>
<keyword evidence="7" id="KW-0479">Metal-binding</keyword>
<dbReference type="GO" id="GO:0008296">
    <property type="term" value="F:3'-5'-DNA exonuclease activity"/>
    <property type="evidence" value="ECO:0007669"/>
    <property type="project" value="InterPro"/>
</dbReference>
<dbReference type="Gene3D" id="3.60.21.10">
    <property type="match status" value="1"/>
</dbReference>
<reference evidence="19 20" key="1">
    <citation type="submission" date="2014-09" db="EMBL/GenBank/DDBJ databases">
        <authorList>
            <person name="Magalhaes I.L.F."/>
            <person name="Oliveira U."/>
            <person name="Santos F.R."/>
            <person name="Vidigal T.H.D.A."/>
            <person name="Brescovit A.D."/>
            <person name="Santos A.J."/>
        </authorList>
    </citation>
    <scope>NUCLEOTIDE SEQUENCE [LARGE SCALE GENOMIC DNA]</scope>
</reference>
<dbReference type="AlphaFoldDB" id="A0A0P1BN34"/>
<evidence type="ECO:0000256" key="8">
    <source>
        <dbReference type="ARBA" id="ARBA00022759"/>
    </source>
</evidence>
<evidence type="ECO:0000256" key="13">
    <source>
        <dbReference type="ARBA" id="ARBA00023211"/>
    </source>
</evidence>
<dbReference type="InterPro" id="IPR038487">
    <property type="entry name" value="Mre11_capping_dom"/>
</dbReference>
<evidence type="ECO:0000313" key="20">
    <source>
        <dbReference type="Proteomes" id="UP000054845"/>
    </source>
</evidence>
<evidence type="ECO:0000256" key="16">
    <source>
        <dbReference type="RuleBase" id="RU003447"/>
    </source>
</evidence>
<keyword evidence="11 16" id="KW-0269">Exonuclease</keyword>
<dbReference type="Proteomes" id="UP000054845">
    <property type="component" value="Unassembled WGS sequence"/>
</dbReference>
<dbReference type="PANTHER" id="PTHR10139">
    <property type="entry name" value="DOUBLE-STRAND BREAK REPAIR PROTEIN MRE11"/>
    <property type="match status" value="1"/>
</dbReference>
<feature type="compositionally biased region" description="Polar residues" evidence="17">
    <location>
        <begin position="79"/>
        <end position="96"/>
    </location>
</feature>